<dbReference type="PANTHER" id="PTHR31945">
    <property type="entry name" value="TRANSCRIPTION FACTOR SCREAM2-RELATED"/>
    <property type="match status" value="1"/>
</dbReference>
<dbReference type="InterPro" id="IPR011598">
    <property type="entry name" value="bHLH_dom"/>
</dbReference>
<dbReference type="SMART" id="SM00353">
    <property type="entry name" value="HLH"/>
    <property type="match status" value="1"/>
</dbReference>
<dbReference type="GO" id="GO:0043565">
    <property type="term" value="F:sequence-specific DNA binding"/>
    <property type="evidence" value="ECO:0007669"/>
    <property type="project" value="TreeGrafter"/>
</dbReference>
<name>A0A8T2RQF6_CERRI</name>
<keyword evidence="2" id="KW-0805">Transcription regulation</keyword>
<dbReference type="InterPro" id="IPR045865">
    <property type="entry name" value="ACT-like_dom_sf"/>
</dbReference>
<dbReference type="Proteomes" id="UP000825935">
    <property type="component" value="Chromosome 25"/>
</dbReference>
<dbReference type="PANTHER" id="PTHR31945:SF144">
    <property type="entry name" value="BHLH DOMAIN-CONTAINING PROTEIN"/>
    <property type="match status" value="1"/>
</dbReference>
<dbReference type="InterPro" id="IPR051358">
    <property type="entry name" value="TF_AMS/ICE1/BHLH6-like"/>
</dbReference>
<dbReference type="InterPro" id="IPR036638">
    <property type="entry name" value="HLH_DNA-bd_sf"/>
</dbReference>
<organism evidence="6 7">
    <name type="scientific">Ceratopteris richardii</name>
    <name type="common">Triangle waterfern</name>
    <dbReference type="NCBI Taxonomy" id="49495"/>
    <lineage>
        <taxon>Eukaryota</taxon>
        <taxon>Viridiplantae</taxon>
        <taxon>Streptophyta</taxon>
        <taxon>Embryophyta</taxon>
        <taxon>Tracheophyta</taxon>
        <taxon>Polypodiopsida</taxon>
        <taxon>Polypodiidae</taxon>
        <taxon>Polypodiales</taxon>
        <taxon>Pteridineae</taxon>
        <taxon>Pteridaceae</taxon>
        <taxon>Parkerioideae</taxon>
        <taxon>Ceratopteris</taxon>
    </lineage>
</organism>
<evidence type="ECO:0000313" key="6">
    <source>
        <dbReference type="EMBL" id="KAH7297748.1"/>
    </source>
</evidence>
<dbReference type="GO" id="GO:0005634">
    <property type="term" value="C:nucleus"/>
    <property type="evidence" value="ECO:0007669"/>
    <property type="project" value="UniProtKB-SubCell"/>
</dbReference>
<dbReference type="SUPFAM" id="SSF55021">
    <property type="entry name" value="ACT-like"/>
    <property type="match status" value="1"/>
</dbReference>
<evidence type="ECO:0000256" key="3">
    <source>
        <dbReference type="ARBA" id="ARBA00023163"/>
    </source>
</evidence>
<dbReference type="GO" id="GO:0046983">
    <property type="term" value="F:protein dimerization activity"/>
    <property type="evidence" value="ECO:0007669"/>
    <property type="project" value="InterPro"/>
</dbReference>
<dbReference type="InterPro" id="IPR054502">
    <property type="entry name" value="bHLH-TF_ACT-like_plant"/>
</dbReference>
<sequence length="266" mass="30580">MDNHGTEETTPNIRFGLNQSAISHIISETRPEESNHSVSRAYGFGDLLDYEVKLSQQFHNAERIHNQEEAAGLQCEVPRSRNLVSERRRRKKLNERLYSLRALVPNISKMDKASIISDAITHVRHLQSKVDKVQYDIDDLKSQEESLVTVKGKHVDIFSMPKNRVSPFQQKKKEDHHQLLEVEVSQMEGTIYHLRIHCRKSPGVLIQLTQAIEALEMEILNANLSSVDGHILNTVVLEMKDMPPMQSEELRNMVLKVIQQYGFSFC</sequence>
<evidence type="ECO:0000256" key="1">
    <source>
        <dbReference type="ARBA" id="ARBA00004123"/>
    </source>
</evidence>
<evidence type="ECO:0000259" key="5">
    <source>
        <dbReference type="PROSITE" id="PS50888"/>
    </source>
</evidence>
<evidence type="ECO:0000313" key="7">
    <source>
        <dbReference type="Proteomes" id="UP000825935"/>
    </source>
</evidence>
<dbReference type="OrthoDB" id="623055at2759"/>
<comment type="caution">
    <text evidence="6">The sequence shown here is derived from an EMBL/GenBank/DDBJ whole genome shotgun (WGS) entry which is preliminary data.</text>
</comment>
<dbReference type="EMBL" id="CM035430">
    <property type="protein sequence ID" value="KAH7297749.1"/>
    <property type="molecule type" value="Genomic_DNA"/>
</dbReference>
<dbReference type="EMBL" id="CM035430">
    <property type="protein sequence ID" value="KAH7297748.1"/>
    <property type="molecule type" value="Genomic_DNA"/>
</dbReference>
<accession>A0A8T2RQF6</accession>
<dbReference type="AlphaFoldDB" id="A0A8T2RQF6"/>
<evidence type="ECO:0000256" key="4">
    <source>
        <dbReference type="ARBA" id="ARBA00023242"/>
    </source>
</evidence>
<gene>
    <name evidence="6" type="ORF">KP509_25G010400</name>
</gene>
<reference evidence="6" key="1">
    <citation type="submission" date="2021-08" db="EMBL/GenBank/DDBJ databases">
        <title>WGS assembly of Ceratopteris richardii.</title>
        <authorList>
            <person name="Marchant D.B."/>
            <person name="Chen G."/>
            <person name="Jenkins J."/>
            <person name="Shu S."/>
            <person name="Leebens-Mack J."/>
            <person name="Grimwood J."/>
            <person name="Schmutz J."/>
            <person name="Soltis P."/>
            <person name="Soltis D."/>
            <person name="Chen Z.-H."/>
        </authorList>
    </citation>
    <scope>NUCLEOTIDE SEQUENCE</scope>
    <source>
        <strain evidence="6">Whitten #5841</strain>
        <tissue evidence="6">Leaf</tissue>
    </source>
</reference>
<feature type="domain" description="BHLH" evidence="5">
    <location>
        <begin position="77"/>
        <end position="126"/>
    </location>
</feature>
<dbReference type="Pfam" id="PF22754">
    <property type="entry name" value="bHLH-TF_ACT-like_plant"/>
    <property type="match status" value="1"/>
</dbReference>
<dbReference type="OMA" id="SDQCESI"/>
<comment type="subcellular location">
    <subcellularLocation>
        <location evidence="1">Nucleus</location>
    </subcellularLocation>
</comment>
<dbReference type="Gene3D" id="4.10.280.10">
    <property type="entry name" value="Helix-loop-helix DNA-binding domain"/>
    <property type="match status" value="1"/>
</dbReference>
<keyword evidence="7" id="KW-1185">Reference proteome</keyword>
<evidence type="ECO:0000256" key="2">
    <source>
        <dbReference type="ARBA" id="ARBA00023015"/>
    </source>
</evidence>
<proteinExistence type="predicted"/>
<dbReference type="GO" id="GO:0003700">
    <property type="term" value="F:DNA-binding transcription factor activity"/>
    <property type="evidence" value="ECO:0007669"/>
    <property type="project" value="TreeGrafter"/>
</dbReference>
<dbReference type="Pfam" id="PF00010">
    <property type="entry name" value="HLH"/>
    <property type="match status" value="1"/>
</dbReference>
<keyword evidence="3" id="KW-0804">Transcription</keyword>
<dbReference type="SUPFAM" id="SSF47459">
    <property type="entry name" value="HLH, helix-loop-helix DNA-binding domain"/>
    <property type="match status" value="1"/>
</dbReference>
<keyword evidence="4" id="KW-0539">Nucleus</keyword>
<protein>
    <recommendedName>
        <fullName evidence="5">BHLH domain-containing protein</fullName>
    </recommendedName>
</protein>
<dbReference type="PROSITE" id="PS50888">
    <property type="entry name" value="BHLH"/>
    <property type="match status" value="1"/>
</dbReference>